<keyword evidence="3" id="KW-1185">Reference proteome</keyword>
<organism evidence="2 3">
    <name type="scientific">Streptomyces zhaozhouensis</name>
    <dbReference type="NCBI Taxonomy" id="1300267"/>
    <lineage>
        <taxon>Bacteria</taxon>
        <taxon>Bacillati</taxon>
        <taxon>Actinomycetota</taxon>
        <taxon>Actinomycetes</taxon>
        <taxon>Kitasatosporales</taxon>
        <taxon>Streptomycetaceae</taxon>
        <taxon>Streptomyces</taxon>
    </lineage>
</organism>
<accession>A0A286E819</accession>
<proteinExistence type="predicted"/>
<dbReference type="AlphaFoldDB" id="A0A286E819"/>
<dbReference type="EMBL" id="OCNE01000028">
    <property type="protein sequence ID" value="SOD67052.1"/>
    <property type="molecule type" value="Genomic_DNA"/>
</dbReference>
<sequence length="184" mass="19593">MTTTMHDPQPRVETPTLEDRPSTSGICTTCGFWPCQCADMAWVNALATLTDPDDEILAATRTDMLTTYGRLVLGTELDNAGLDAVGDMVDVGLIRPEDLAVPAPAADLLLAADAWIGEDIETEDDQDGYEPEDLTSLARPHPRVMPLTLGKKADLKCHCGTSVVRGSACQSCGCTAGGPKQCDR</sequence>
<gene>
    <name evidence="2" type="ORF">SAMN06297387_12846</name>
</gene>
<dbReference type="Proteomes" id="UP000219072">
    <property type="component" value="Unassembled WGS sequence"/>
</dbReference>
<protein>
    <submittedName>
        <fullName evidence="2">Uncharacterized protein</fullName>
    </submittedName>
</protein>
<evidence type="ECO:0000256" key="1">
    <source>
        <dbReference type="SAM" id="MobiDB-lite"/>
    </source>
</evidence>
<evidence type="ECO:0000313" key="2">
    <source>
        <dbReference type="EMBL" id="SOD67052.1"/>
    </source>
</evidence>
<feature type="region of interest" description="Disordered" evidence="1">
    <location>
        <begin position="1"/>
        <end position="24"/>
    </location>
</feature>
<evidence type="ECO:0000313" key="3">
    <source>
        <dbReference type="Proteomes" id="UP000219072"/>
    </source>
</evidence>
<reference evidence="2 3" key="1">
    <citation type="submission" date="2017-09" db="EMBL/GenBank/DDBJ databases">
        <authorList>
            <person name="Ehlers B."/>
            <person name="Leendertz F.H."/>
        </authorList>
    </citation>
    <scope>NUCLEOTIDE SEQUENCE [LARGE SCALE GENOMIC DNA]</scope>
    <source>
        <strain evidence="2 3">CGMCC 4.7095</strain>
    </source>
</reference>
<dbReference type="RefSeq" id="WP_097233893.1">
    <property type="nucleotide sequence ID" value="NZ_OCNE01000028.1"/>
</dbReference>
<name>A0A286E819_9ACTN</name>